<evidence type="ECO:0000259" key="1">
    <source>
        <dbReference type="PROSITE" id="PS50995"/>
    </source>
</evidence>
<protein>
    <submittedName>
        <fullName evidence="2">Transcriptional regulator, MarR family</fullName>
    </submittedName>
</protein>
<gene>
    <name evidence="2" type="ORF">LX12_000606</name>
</gene>
<dbReference type="InterPro" id="IPR036390">
    <property type="entry name" value="WH_DNA-bd_sf"/>
</dbReference>
<name>A0ABT1H0X2_9NOCA</name>
<dbReference type="InterPro" id="IPR036388">
    <property type="entry name" value="WH-like_DNA-bd_sf"/>
</dbReference>
<dbReference type="RefSeq" id="WP_253653012.1">
    <property type="nucleotide sequence ID" value="NZ_BAAAOE010000004.1"/>
</dbReference>
<evidence type="ECO:0000313" key="2">
    <source>
        <dbReference type="EMBL" id="MCP2159442.1"/>
    </source>
</evidence>
<evidence type="ECO:0000313" key="3">
    <source>
        <dbReference type="Proteomes" id="UP001205740"/>
    </source>
</evidence>
<sequence>MTDTDDAVRVGRMTGPLRRAVLRAVRVAADLPDLPEAQIEVLRALAAETPLASGDLAARLRLARPTTSNLVTTMQRQGLVEREHVGDDLRRVVIRPTPRALELLARYDRASRQVLADALGSLDADARRAVVAALPALEKLTAALVAMSSADAVERHSAS</sequence>
<dbReference type="SUPFAM" id="SSF46785">
    <property type="entry name" value="Winged helix' DNA-binding domain"/>
    <property type="match status" value="1"/>
</dbReference>
<dbReference type="PANTHER" id="PTHR33164">
    <property type="entry name" value="TRANSCRIPTIONAL REGULATOR, MARR FAMILY"/>
    <property type="match status" value="1"/>
</dbReference>
<dbReference type="PANTHER" id="PTHR33164:SF43">
    <property type="entry name" value="HTH-TYPE TRANSCRIPTIONAL REPRESSOR YETL"/>
    <property type="match status" value="1"/>
</dbReference>
<dbReference type="InterPro" id="IPR000835">
    <property type="entry name" value="HTH_MarR-typ"/>
</dbReference>
<dbReference type="Proteomes" id="UP001205740">
    <property type="component" value="Unassembled WGS sequence"/>
</dbReference>
<dbReference type="PROSITE" id="PS50995">
    <property type="entry name" value="HTH_MARR_2"/>
    <property type="match status" value="1"/>
</dbReference>
<feature type="domain" description="HTH marR-type" evidence="1">
    <location>
        <begin position="1"/>
        <end position="142"/>
    </location>
</feature>
<organism evidence="2 3">
    <name type="scientific">Williamsia serinedens</name>
    <dbReference type="NCBI Taxonomy" id="391736"/>
    <lineage>
        <taxon>Bacteria</taxon>
        <taxon>Bacillati</taxon>
        <taxon>Actinomycetota</taxon>
        <taxon>Actinomycetes</taxon>
        <taxon>Mycobacteriales</taxon>
        <taxon>Nocardiaceae</taxon>
        <taxon>Williamsia</taxon>
    </lineage>
</organism>
<dbReference type="InterPro" id="IPR039422">
    <property type="entry name" value="MarR/SlyA-like"/>
</dbReference>
<proteinExistence type="predicted"/>
<accession>A0ABT1H0X2</accession>
<dbReference type="SMART" id="SM00347">
    <property type="entry name" value="HTH_MARR"/>
    <property type="match status" value="1"/>
</dbReference>
<comment type="caution">
    <text evidence="2">The sequence shown here is derived from an EMBL/GenBank/DDBJ whole genome shotgun (WGS) entry which is preliminary data.</text>
</comment>
<dbReference type="Gene3D" id="1.10.10.10">
    <property type="entry name" value="Winged helix-like DNA-binding domain superfamily/Winged helix DNA-binding domain"/>
    <property type="match status" value="1"/>
</dbReference>
<dbReference type="EMBL" id="JAMTCG010000001">
    <property type="protein sequence ID" value="MCP2159442.1"/>
    <property type="molecule type" value="Genomic_DNA"/>
</dbReference>
<reference evidence="2 3" key="1">
    <citation type="submission" date="2022-06" db="EMBL/GenBank/DDBJ databases">
        <title>Genomic Encyclopedia of Archaeal and Bacterial Type Strains, Phase II (KMG-II): from individual species to whole genera.</title>
        <authorList>
            <person name="Goeker M."/>
        </authorList>
    </citation>
    <scope>NUCLEOTIDE SEQUENCE [LARGE SCALE GENOMIC DNA]</scope>
    <source>
        <strain evidence="2 3">DSM 45037</strain>
    </source>
</reference>
<dbReference type="Pfam" id="PF12802">
    <property type="entry name" value="MarR_2"/>
    <property type="match status" value="1"/>
</dbReference>
<keyword evidence="3" id="KW-1185">Reference proteome</keyword>